<evidence type="ECO:0000259" key="14">
    <source>
        <dbReference type="Pfam" id="PF06470"/>
    </source>
</evidence>
<dbReference type="Gene3D" id="1.10.287.1490">
    <property type="match status" value="1"/>
</dbReference>
<evidence type="ECO:0000259" key="15">
    <source>
        <dbReference type="Pfam" id="PF13476"/>
    </source>
</evidence>
<evidence type="ECO:0000256" key="1">
    <source>
        <dbReference type="ARBA" id="ARBA00004123"/>
    </source>
</evidence>
<dbReference type="GO" id="GO:0003697">
    <property type="term" value="F:single-stranded DNA binding"/>
    <property type="evidence" value="ECO:0007669"/>
    <property type="project" value="TreeGrafter"/>
</dbReference>
<evidence type="ECO:0000256" key="10">
    <source>
        <dbReference type="ARBA" id="ARBA00023204"/>
    </source>
</evidence>
<dbReference type="GO" id="GO:0035861">
    <property type="term" value="C:site of double-strand break"/>
    <property type="evidence" value="ECO:0007669"/>
    <property type="project" value="TreeGrafter"/>
</dbReference>
<dbReference type="GO" id="GO:0005634">
    <property type="term" value="C:nucleus"/>
    <property type="evidence" value="ECO:0007669"/>
    <property type="project" value="UniProtKB-SubCell"/>
</dbReference>
<feature type="domain" description="Rad50/SbcC-type AAA" evidence="15">
    <location>
        <begin position="75"/>
        <end position="300"/>
    </location>
</feature>
<name>A0A367YHV6_9ASCO</name>
<dbReference type="GO" id="GO:0000724">
    <property type="term" value="P:double-strand break repair via homologous recombination"/>
    <property type="evidence" value="ECO:0007669"/>
    <property type="project" value="TreeGrafter"/>
</dbReference>
<feature type="coiled-coil region" evidence="12">
    <location>
        <begin position="677"/>
        <end position="711"/>
    </location>
</feature>
<proteinExistence type="inferred from homology"/>
<keyword evidence="5" id="KW-0547">Nucleotide-binding</keyword>
<dbReference type="EMBL" id="QLNQ01000020">
    <property type="protein sequence ID" value="RCK65465.1"/>
    <property type="molecule type" value="Genomic_DNA"/>
</dbReference>
<dbReference type="Pfam" id="PF06470">
    <property type="entry name" value="SMC_hinge"/>
    <property type="match status" value="1"/>
</dbReference>
<dbReference type="InterPro" id="IPR010935">
    <property type="entry name" value="SMC_hinge"/>
</dbReference>
<comment type="similarity">
    <text evidence="3">Belongs to the SMC family. SMC6 subfamily.</text>
</comment>
<protein>
    <submittedName>
        <fullName evidence="16">Structural maintenance of chromosomes protein 6</fullName>
    </submittedName>
</protein>
<gene>
    <name evidence="16" type="primary">SMC6</name>
    <name evidence="16" type="ORF">Cantr_01320</name>
</gene>
<evidence type="ECO:0000256" key="9">
    <source>
        <dbReference type="ARBA" id="ARBA00023172"/>
    </source>
</evidence>
<feature type="region of interest" description="Disordered" evidence="13">
    <location>
        <begin position="1"/>
        <end position="66"/>
    </location>
</feature>
<dbReference type="Gene3D" id="3.40.50.300">
    <property type="entry name" value="P-loop containing nucleotide triphosphate hydrolases"/>
    <property type="match status" value="1"/>
</dbReference>
<dbReference type="GO" id="GO:0003684">
    <property type="term" value="F:damaged DNA binding"/>
    <property type="evidence" value="ECO:0007669"/>
    <property type="project" value="TreeGrafter"/>
</dbReference>
<evidence type="ECO:0000256" key="7">
    <source>
        <dbReference type="ARBA" id="ARBA00022840"/>
    </source>
</evidence>
<feature type="compositionally biased region" description="Acidic residues" evidence="13">
    <location>
        <begin position="45"/>
        <end position="60"/>
    </location>
</feature>
<dbReference type="AlphaFoldDB" id="A0A367YHV6"/>
<feature type="coiled-coil region" evidence="12">
    <location>
        <begin position="742"/>
        <end position="832"/>
    </location>
</feature>
<feature type="domain" description="SMC hinge" evidence="14">
    <location>
        <begin position="524"/>
        <end position="637"/>
    </location>
</feature>
<dbReference type="GO" id="GO:0030915">
    <property type="term" value="C:Smc5-Smc6 complex"/>
    <property type="evidence" value="ECO:0007669"/>
    <property type="project" value="TreeGrafter"/>
</dbReference>
<reference evidence="16 17" key="1">
    <citation type="submission" date="2018-06" db="EMBL/GenBank/DDBJ databases">
        <title>Whole genome sequencing of Candida tropicalis (genome annotated by CSBL at Korea University).</title>
        <authorList>
            <person name="Ahn J."/>
        </authorList>
    </citation>
    <scope>NUCLEOTIDE SEQUENCE [LARGE SCALE GENOMIC DNA]</scope>
    <source>
        <strain evidence="16 17">ATCC 20962</strain>
    </source>
</reference>
<keyword evidence="8 12" id="KW-0175">Coiled coil</keyword>
<keyword evidence="6" id="KW-0227">DNA damage</keyword>
<evidence type="ECO:0000256" key="4">
    <source>
        <dbReference type="ARBA" id="ARBA00022454"/>
    </source>
</evidence>
<evidence type="ECO:0000256" key="6">
    <source>
        <dbReference type="ARBA" id="ARBA00022763"/>
    </source>
</evidence>
<evidence type="ECO:0000256" key="3">
    <source>
        <dbReference type="ARBA" id="ARBA00006793"/>
    </source>
</evidence>
<feature type="coiled-coil region" evidence="12">
    <location>
        <begin position="868"/>
        <end position="895"/>
    </location>
</feature>
<evidence type="ECO:0000256" key="2">
    <source>
        <dbReference type="ARBA" id="ARBA00004286"/>
    </source>
</evidence>
<dbReference type="OrthoDB" id="10265785at2759"/>
<dbReference type="SUPFAM" id="SSF52540">
    <property type="entry name" value="P-loop containing nucleoside triphosphate hydrolases"/>
    <property type="match status" value="1"/>
</dbReference>
<dbReference type="Proteomes" id="UP000253472">
    <property type="component" value="Unassembled WGS sequence"/>
</dbReference>
<keyword evidence="4" id="KW-0158">Chromosome</keyword>
<feature type="compositionally biased region" description="Low complexity" evidence="13">
    <location>
        <begin position="35"/>
        <end position="44"/>
    </location>
</feature>
<dbReference type="GO" id="GO:0005524">
    <property type="term" value="F:ATP binding"/>
    <property type="evidence" value="ECO:0007669"/>
    <property type="project" value="UniProtKB-KW"/>
</dbReference>
<dbReference type="PANTHER" id="PTHR19306">
    <property type="entry name" value="STRUCTURAL MAINTENANCE OF CHROMOSOMES 5,6 SMC5, SMC6"/>
    <property type="match status" value="1"/>
</dbReference>
<evidence type="ECO:0000256" key="12">
    <source>
        <dbReference type="SAM" id="Coils"/>
    </source>
</evidence>
<evidence type="ECO:0000256" key="8">
    <source>
        <dbReference type="ARBA" id="ARBA00023054"/>
    </source>
</evidence>
<keyword evidence="9" id="KW-0233">DNA recombination</keyword>
<keyword evidence="11" id="KW-0539">Nucleus</keyword>
<keyword evidence="10" id="KW-0234">DNA repair</keyword>
<organism evidence="16 17">
    <name type="scientific">Candida viswanathii</name>
    <dbReference type="NCBI Taxonomy" id="5486"/>
    <lineage>
        <taxon>Eukaryota</taxon>
        <taxon>Fungi</taxon>
        <taxon>Dikarya</taxon>
        <taxon>Ascomycota</taxon>
        <taxon>Saccharomycotina</taxon>
        <taxon>Pichiomycetes</taxon>
        <taxon>Debaryomycetaceae</taxon>
        <taxon>Candida/Lodderomyces clade</taxon>
        <taxon>Candida</taxon>
    </lineage>
</organism>
<dbReference type="PANTHER" id="PTHR19306:SF6">
    <property type="entry name" value="STRUCTURAL MAINTENANCE OF CHROMOSOMES PROTEIN 6"/>
    <property type="match status" value="1"/>
</dbReference>
<evidence type="ECO:0000256" key="11">
    <source>
        <dbReference type="ARBA" id="ARBA00023242"/>
    </source>
</evidence>
<keyword evidence="17" id="KW-1185">Reference proteome</keyword>
<evidence type="ECO:0000313" key="17">
    <source>
        <dbReference type="Proteomes" id="UP000253472"/>
    </source>
</evidence>
<comment type="subcellular location">
    <subcellularLocation>
        <location evidence="2">Chromosome</location>
    </subcellularLocation>
    <subcellularLocation>
        <location evidence="1">Nucleus</location>
    </subcellularLocation>
</comment>
<evidence type="ECO:0000313" key="16">
    <source>
        <dbReference type="EMBL" id="RCK65465.1"/>
    </source>
</evidence>
<feature type="coiled-coil region" evidence="12">
    <location>
        <begin position="314"/>
        <end position="493"/>
    </location>
</feature>
<dbReference type="InterPro" id="IPR038729">
    <property type="entry name" value="Rad50/SbcC_AAA"/>
</dbReference>
<dbReference type="STRING" id="5486.A0A367YHV6"/>
<sequence length="997" mass="112980">MTQLLQSKSDRKRPRMMTQAGNGRARNGGGDETGSDGSSSSGSDSDSDSDDDDDDDDDDAYTTSSDPARAGVIEKLSLKNFMCHDSFELELGPQLNFIIGRNGSGKSAILTGISVGLGANATDTNRGSSIKDLIKDGKSTSRITIVIKNEGPDAYKPNAYGDKIIVERRLQRLGANTYTLKAANGKTVSHKKSDLDEMLYKFSITIDNPLAFLSQDKAREFLTSSTDKDKYEYFMDGAFITDILNNYSESANSVQQLDGKIQHAAAIAQKAKKEYKAIVKVHNRHRTNDALRRKLQALSAKIHWFNVFKIERVMEKKKQEIESKEGKLIELQSNVGACDEKIASLKPQNETLRQELEHEDSKLSAKNAEIEHLRTKRSEVKSELDINKEEAKKNVNEIELLKQKISNIEELIKLEQEKIDQLQGGSREALNEKLESITRQIEEYGAKQSQLKVKYNEFKNRPDPEMIATKRELASSKERMESLRQQARDLERESSSQYAPWGSGMRELVRAIKSRTDWVREPTGPVGSYVQVKREYSEWKPLLSTLMSKTLDAFIVTTEADRTNLDRLLRQHKVRANIIVRRTERLNFESGKADPSCTTVLDMLDIQSDTVLYALIDGNSIEKTIIAESAEEARRISYQNNTIRQDPVYYLSSMAKFGAASKASKLRSLRMKFETEKENQAAQIREINRTLEQLKRARSELEDQLEKEADYSRISAWQTRIEEHQRQISISEGLNESMIENINGLVSQFVTLKEKIAELKESSKEVEASRQEVQDRLVNVEAEIQTLEDAKKENLYNQTKLKKEIKEAQATYQEGEQKLAEHTAQAEEYCARDEVVISAEDTVASITEDFKMTSKQLEEAESDIGSSLEQVLAQLERAKEESDKAEEALATSDEHRLQFLNTTIRSSIGDAQRTFEKAMSLRGFEGTLKFDFNEKALKLQVNTGNDAKKRTYQIVLKELKRYPKSQNIFITPQDIAVVGELDDKGVKIHRMSDPRND</sequence>
<evidence type="ECO:0000256" key="13">
    <source>
        <dbReference type="SAM" id="MobiDB-lite"/>
    </source>
</evidence>
<comment type="caution">
    <text evidence="16">The sequence shown here is derived from an EMBL/GenBank/DDBJ whole genome shotgun (WGS) entry which is preliminary data.</text>
</comment>
<dbReference type="InterPro" id="IPR027417">
    <property type="entry name" value="P-loop_NTPase"/>
</dbReference>
<dbReference type="GO" id="GO:0016887">
    <property type="term" value="F:ATP hydrolysis activity"/>
    <property type="evidence" value="ECO:0007669"/>
    <property type="project" value="InterPro"/>
</dbReference>
<dbReference type="InterPro" id="IPR036277">
    <property type="entry name" value="SMC_hinge_sf"/>
</dbReference>
<dbReference type="GO" id="GO:0051276">
    <property type="term" value="P:chromosome organization"/>
    <property type="evidence" value="ECO:0007669"/>
    <property type="project" value="InterPro"/>
</dbReference>
<keyword evidence="7" id="KW-0067">ATP-binding</keyword>
<evidence type="ECO:0000256" key="5">
    <source>
        <dbReference type="ARBA" id="ARBA00022741"/>
    </source>
</evidence>
<accession>A0A367YHV6</accession>
<dbReference type="SUPFAM" id="SSF75553">
    <property type="entry name" value="Smc hinge domain"/>
    <property type="match status" value="1"/>
</dbReference>
<dbReference type="Pfam" id="PF13476">
    <property type="entry name" value="AAA_23"/>
    <property type="match status" value="1"/>
</dbReference>